<dbReference type="Gene3D" id="1.20.120.220">
    <property type="entry name" value="ATP synthase, F0 complex, subunit A"/>
    <property type="match status" value="1"/>
</dbReference>
<evidence type="ECO:0000256" key="1">
    <source>
        <dbReference type="ARBA" id="ARBA00004141"/>
    </source>
</evidence>
<evidence type="ECO:0000256" key="2">
    <source>
        <dbReference type="ARBA" id="ARBA00006810"/>
    </source>
</evidence>
<dbReference type="CDD" id="cd00310">
    <property type="entry name" value="ATP-synt_Fo_a_6"/>
    <property type="match status" value="1"/>
</dbReference>
<dbReference type="InterPro" id="IPR035908">
    <property type="entry name" value="F0_ATP_A_sf"/>
</dbReference>
<evidence type="ECO:0000256" key="3">
    <source>
        <dbReference type="ARBA" id="ARBA00022448"/>
    </source>
</evidence>
<keyword evidence="5 14" id="KW-0812">Transmembrane</keyword>
<dbReference type="InterPro" id="IPR000568">
    <property type="entry name" value="ATP_synth_F0_asu"/>
</dbReference>
<evidence type="ECO:0000256" key="14">
    <source>
        <dbReference type="SAM" id="Phobius"/>
    </source>
</evidence>
<feature type="transmembrane region" description="Helical" evidence="14">
    <location>
        <begin position="68"/>
        <end position="91"/>
    </location>
</feature>
<evidence type="ECO:0000256" key="10">
    <source>
        <dbReference type="ARBA" id="ARBA00023310"/>
    </source>
</evidence>
<proteinExistence type="inferred from homology"/>
<keyword evidence="10" id="KW-0066">ATP synthesis</keyword>
<dbReference type="InterPro" id="IPR045083">
    <property type="entry name" value="ATP_synth_F0_asu_bact/mt"/>
</dbReference>
<evidence type="ECO:0000256" key="7">
    <source>
        <dbReference type="ARBA" id="ARBA00022989"/>
    </source>
</evidence>
<evidence type="ECO:0000313" key="15">
    <source>
        <dbReference type="EMBL" id="BAM34425.1"/>
    </source>
</evidence>
<dbReference type="GO" id="GO:0045259">
    <property type="term" value="C:proton-transporting ATP synthase complex"/>
    <property type="evidence" value="ECO:0007669"/>
    <property type="project" value="UniProtKB-KW"/>
</dbReference>
<dbReference type="GO" id="GO:0005743">
    <property type="term" value="C:mitochondrial inner membrane"/>
    <property type="evidence" value="ECO:0007669"/>
    <property type="project" value="UniProtKB-SubCell"/>
</dbReference>
<evidence type="ECO:0000256" key="8">
    <source>
        <dbReference type="ARBA" id="ARBA00023065"/>
    </source>
</evidence>
<evidence type="ECO:0000256" key="6">
    <source>
        <dbReference type="ARBA" id="ARBA00022781"/>
    </source>
</evidence>
<evidence type="ECO:0000256" key="13">
    <source>
        <dbReference type="RuleBase" id="RU004450"/>
    </source>
</evidence>
<sequence>MIMSLFNQFEIPRLLGVPLLLLALTIPALLMPARSTLKPNQITMIRLWLVKLLTKHLNLPMKQQGHKWALPLTALTLLLLMNNMLGLLPYTFTPPAQLAFSLGLALPLWLMTVITGLRNQPTCTLGHLLPEGAPSILAFPLVIIETASLIIRPIALGVRLAANLTAGHLLVQLISMTTLTLINITPAIAILTTIILILLTALEVAVAAIQAYVFSILLSLYLQENI</sequence>
<reference evidence="15" key="1">
    <citation type="journal article" date="2012" name="Mitochondrial DNA">
        <title>Mitochondrial genomes of two African geckos of genus Hemitheconyx (Squamata: Eublepharidae).</title>
        <authorList>
            <person name="Jonniaux P."/>
            <person name="Hashiguchi Y."/>
            <person name="Kumazawa Y."/>
        </authorList>
    </citation>
    <scope>NUCLEOTIDE SEQUENCE</scope>
    <source>
        <strain evidence="15">Hcau8</strain>
    </source>
</reference>
<accession>I7H7L6</accession>
<geneLocation type="mitochondrion" evidence="15"/>
<name>I7H7L6_9SAUR</name>
<dbReference type="SUPFAM" id="SSF81336">
    <property type="entry name" value="F1F0 ATP synthase subunit A"/>
    <property type="match status" value="1"/>
</dbReference>
<feature type="transmembrane region" description="Helical" evidence="14">
    <location>
        <begin position="98"/>
        <end position="117"/>
    </location>
</feature>
<organism evidence="15">
    <name type="scientific">Hemitheconyx caudicinctus</name>
    <name type="common">African fat-tailed gecko</name>
    <dbReference type="NCBI Taxonomy" id="96741"/>
    <lineage>
        <taxon>Eukaryota</taxon>
        <taxon>Metazoa</taxon>
        <taxon>Chordata</taxon>
        <taxon>Craniata</taxon>
        <taxon>Vertebrata</taxon>
        <taxon>Euteleostomi</taxon>
        <taxon>Lepidosauria</taxon>
        <taxon>Squamata</taxon>
        <taxon>Bifurcata</taxon>
        <taxon>Gekkota</taxon>
        <taxon>Eublepharidae</taxon>
        <taxon>Eublepharinae</taxon>
        <taxon>Hemitheconyx</taxon>
    </lineage>
</organism>
<evidence type="ECO:0000256" key="5">
    <source>
        <dbReference type="ARBA" id="ARBA00022692"/>
    </source>
</evidence>
<dbReference type="Pfam" id="PF00119">
    <property type="entry name" value="ATP-synt_A"/>
    <property type="match status" value="1"/>
</dbReference>
<feature type="transmembrane region" description="Helical" evidence="14">
    <location>
        <begin position="204"/>
        <end position="222"/>
    </location>
</feature>
<dbReference type="GO" id="GO:0046933">
    <property type="term" value="F:proton-transporting ATP synthase activity, rotational mechanism"/>
    <property type="evidence" value="ECO:0007669"/>
    <property type="project" value="TreeGrafter"/>
</dbReference>
<comment type="similarity">
    <text evidence="2">Belongs to the ATPase A chain family.</text>
</comment>
<keyword evidence="15" id="KW-0496">Mitochondrion</keyword>
<protein>
    <recommendedName>
        <fullName evidence="13">ATP synthase subunit a</fullName>
    </recommendedName>
</protein>
<dbReference type="PANTHER" id="PTHR11410:SF0">
    <property type="entry name" value="ATP SYNTHASE SUBUNIT A"/>
    <property type="match status" value="1"/>
</dbReference>
<comment type="subunit">
    <text evidence="12">Component of the ATP synthase complex composed at least of ATP5F1A/subunit alpha, ATP5F1B/subunit beta, ATP5MC1/subunit c (homooctomer), MT-ATP6/subunit a, MT-ATP8/subunit 8, ATP5ME/subunit e, ATP5MF/subunit f, ATP5MG/subunit g, ATP5MK/subunit k, ATP5MJ/subunit j, ATP5F1C/subunit gamma, ATP5F1D/subunit delta, ATP5F1E/subunit epsilon, ATP5PF/subunit F6, ATP5PB/subunit b, ATP5PD/subunit d, ATP5PO/subunit OSCP. ATP synthase complex consists of a soluble F(1) head domain (subunits alpha(3) and beta(3)) - the catalytic core - and a membrane F(0) domain - the membrane proton channel (subunits c, a, 8, e, f, g, k and j). These two domains are linked by a central stalk (subunits gamma, delta, and epsilon) rotating inside the F1 region and a stationary peripheral stalk (subunits F6, b, d, and OSCP). Interacts with DNAJC30; interaction is direct.</text>
</comment>
<keyword evidence="4" id="KW-0138">CF(0)</keyword>
<dbReference type="NCBIfam" id="TIGR01131">
    <property type="entry name" value="ATP_synt_6_or_A"/>
    <property type="match status" value="1"/>
</dbReference>
<gene>
    <name evidence="15" type="primary">AT6</name>
</gene>
<evidence type="ECO:0000256" key="11">
    <source>
        <dbReference type="ARBA" id="ARBA00024169"/>
    </source>
</evidence>
<keyword evidence="8" id="KW-0406">Ion transport</keyword>
<evidence type="ECO:0000256" key="9">
    <source>
        <dbReference type="ARBA" id="ARBA00023136"/>
    </source>
</evidence>
<dbReference type="InterPro" id="IPR023011">
    <property type="entry name" value="ATP_synth_F0_asu_AS"/>
</dbReference>
<keyword evidence="9 14" id="KW-0472">Membrane</keyword>
<evidence type="ECO:0000256" key="12">
    <source>
        <dbReference type="ARBA" id="ARBA00063051"/>
    </source>
</evidence>
<comment type="catalytic activity">
    <reaction evidence="11">
        <text>H(+)(in) = H(+)(out)</text>
        <dbReference type="Rhea" id="RHEA:34979"/>
        <dbReference type="ChEBI" id="CHEBI:15378"/>
    </reaction>
</comment>
<dbReference type="PROSITE" id="PS00449">
    <property type="entry name" value="ATPASE_A"/>
    <property type="match status" value="1"/>
</dbReference>
<dbReference type="EMBL" id="AB610502">
    <property type="protein sequence ID" value="BAM34425.1"/>
    <property type="molecule type" value="Genomic_DNA"/>
</dbReference>
<keyword evidence="6" id="KW-0375">Hydrogen ion transport</keyword>
<keyword evidence="7 14" id="KW-1133">Transmembrane helix</keyword>
<dbReference type="PRINTS" id="PR00123">
    <property type="entry name" value="ATPASEA"/>
</dbReference>
<dbReference type="AlphaFoldDB" id="I7H7L6"/>
<evidence type="ECO:0000256" key="4">
    <source>
        <dbReference type="ARBA" id="ARBA00022547"/>
    </source>
</evidence>
<dbReference type="PANTHER" id="PTHR11410">
    <property type="entry name" value="ATP SYNTHASE SUBUNIT A"/>
    <property type="match status" value="1"/>
</dbReference>
<comment type="subcellular location">
    <subcellularLocation>
        <location evidence="1">Membrane</location>
        <topology evidence="1">Multi-pass membrane protein</topology>
    </subcellularLocation>
    <subcellularLocation>
        <location evidence="13">Mitochondrion inner membrane</location>
        <topology evidence="13">Multi-pass membrane protein</topology>
    </subcellularLocation>
</comment>
<feature type="transmembrane region" description="Helical" evidence="14">
    <location>
        <begin position="170"/>
        <end position="198"/>
    </location>
</feature>
<keyword evidence="3" id="KW-0813">Transport</keyword>